<dbReference type="EMBL" id="MWML01000102">
    <property type="protein sequence ID" value="TCG06569.1"/>
    <property type="molecule type" value="Genomic_DNA"/>
</dbReference>
<gene>
    <name evidence="1" type="ORF">BZM27_25535</name>
</gene>
<evidence type="ECO:0000313" key="2">
    <source>
        <dbReference type="Proteomes" id="UP000294200"/>
    </source>
</evidence>
<reference evidence="1 2" key="1">
    <citation type="submission" date="2017-02" db="EMBL/GenBank/DDBJ databases">
        <title>Paraburkholderia sophoroidis sp. nov. and Paraburkholderia steynii sp. nov. rhizobial symbionts of the fynbos legume Hypocalyptus sophoroides.</title>
        <authorList>
            <person name="Steenkamp E.T."/>
            <person name="Beukes C.W."/>
            <person name="Van Zyl E."/>
            <person name="Avontuur J."/>
            <person name="Chan W.Y."/>
            <person name="Hassen A."/>
            <person name="Palmer M."/>
            <person name="Mthombeni L."/>
            <person name="Phalane F."/>
            <person name="Sereme K."/>
            <person name="Venter S.N."/>
        </authorList>
    </citation>
    <scope>NUCLEOTIDE SEQUENCE [LARGE SCALE GENOMIC DNA]</scope>
    <source>
        <strain evidence="1 2">HC1.1ba</strain>
    </source>
</reference>
<proteinExistence type="predicted"/>
<sequence>MNSGYRKLVVPDELKDTSKWPCPEENLVEWPDRYFRVKRAIQMRVSGHTYGEVFQETGVLKCEVIRQMHRCLTEQMPGRIMGFHALLPYARVGPYIRTKSVHCDLLSGSAGAAGALEQLFRDHPGARKFIHRKFFPELHGETSAEPCITYVNLHRDFIRFLISNERLEPTEWPLCTRNEGYKSLRQYCDALIEANPERWLRHRKGKQAAWRARIGRGIPSLFDFHEPLVAVQMDYLMCDAAGVVHFKDPKGCDHAIPVKRWYVGLLAETTTSAVLGCYLSFETNPSTDCALETVSSVFGYESANSIDQLARLMPDGRSLMVSLVPELRNLVWAVLSVDNGWCNTSNDFVNNVIDALGCTVMFGTKRAWWQHAVIERVNGALTAMGWKRVLSSYGAGPEDPKRGNATKAAVAYDISDGLLRELFRVNIRDHNVNVAGESNFGNTRVEVFQHLLASDYLPQRLPAAKQDPANLKLLWHCVDCRITANRMSGERPHVNVGYCTYTNPQISGNFGLCGQHIRLWINRRDIRIVHGTLLEDKRSLGALQIERRWSRYEISWQTFTMIMRQLHSHPILRKGDDPVAATNALIKERIHRKGRRARLKLSREVGLAKTLEEAGVGDAPISRQREEPAPRDRGRGFGLLKLGRGIDQDHVRRSQGHWLISRLSRRT</sequence>
<protein>
    <recommendedName>
        <fullName evidence="3">Integrase catalytic domain-containing protein</fullName>
    </recommendedName>
</protein>
<name>A0A4R0XHN0_9BURK</name>
<evidence type="ECO:0000313" key="1">
    <source>
        <dbReference type="EMBL" id="TCG06569.1"/>
    </source>
</evidence>
<accession>A0A4R0XHN0</accession>
<organism evidence="1 2">
    <name type="scientific">Paraburkholderia steynii</name>
    <dbReference type="NCBI Taxonomy" id="1245441"/>
    <lineage>
        <taxon>Bacteria</taxon>
        <taxon>Pseudomonadati</taxon>
        <taxon>Pseudomonadota</taxon>
        <taxon>Betaproteobacteria</taxon>
        <taxon>Burkholderiales</taxon>
        <taxon>Burkholderiaceae</taxon>
        <taxon>Paraburkholderia</taxon>
    </lineage>
</organism>
<evidence type="ECO:0008006" key="3">
    <source>
        <dbReference type="Google" id="ProtNLM"/>
    </source>
</evidence>
<dbReference type="Proteomes" id="UP000294200">
    <property type="component" value="Unassembled WGS sequence"/>
</dbReference>
<keyword evidence="2" id="KW-1185">Reference proteome</keyword>
<comment type="caution">
    <text evidence="1">The sequence shown here is derived from an EMBL/GenBank/DDBJ whole genome shotgun (WGS) entry which is preliminary data.</text>
</comment>
<dbReference type="AlphaFoldDB" id="A0A4R0XHN0"/>